<feature type="region of interest" description="Disordered" evidence="2">
    <location>
        <begin position="419"/>
        <end position="553"/>
    </location>
</feature>
<dbReference type="InterPro" id="IPR025948">
    <property type="entry name" value="HTH-like_dom"/>
</dbReference>
<dbReference type="PROSITE" id="PS50994">
    <property type="entry name" value="INTEGRASE"/>
    <property type="match status" value="1"/>
</dbReference>
<dbReference type="AlphaFoldDB" id="B0LTX6"/>
<sequence>MKNYPPQFKADAVAAGSDDQVGRSRSGDQPGDLAELGEGSRGEPSPGTPDAGTGPAAGPAGGGERRLAEEGPRAGGRTRDPAQSGEVFRRGDALVNRFQCVADLQRRHGVKRLCSILGVARSSFCYWRRTAADRAARQTADAQLCAQIRAVHLESDGTYGAPRITAELRESSGEAVNHKRVARIMRASGIEGVRLRRRHRTTVSDPAAAKAPDLIGRDFTADRPNTKYVGDITYLPIEGGRFCYLATVIDLASRRLVGWAIADHMRADLVTDALTAAVRTRGSLAGSIMHTDHGAQYTSRIFAEACRSAGVRRSMSAVGSSADNALAESFNATFKRETLKGQRAGRPSARPDSTPSDGSTPTTPDADTPASDNDHRSPSRTLTTAHQLRWRKPHNPCSGFGVKARRGTQSVAVLRSGVADAGAVQRDPRSPPEERAVVRGSREDRRIWQGHQSSGEVHRSLRPRLRGSAPGGRQPHQRRHKRIRRQTQSRGSPAQSGPPGPRRHGRLGPPHPRRAPRRLQAGTPRWPSAQCVLPDQLRRADPAGRPATQRARR</sequence>
<dbReference type="PANTHER" id="PTHR46889:SF4">
    <property type="entry name" value="TRANSPOSASE INSO FOR INSERTION SEQUENCE ELEMENT IS911B-RELATED"/>
    <property type="match status" value="1"/>
</dbReference>
<reference evidence="4" key="1">
    <citation type="journal article" date="2011" name="Acta Biochim. Biophys. Sin.">
        <title>Characterization of the multiple CRISPR loci on Streptomyces linear plasmid pSHK1.</title>
        <authorList>
            <person name="Guo P."/>
            <person name="Cheng Q."/>
            <person name="Xie P."/>
            <person name="Fan Y."/>
            <person name="Jiang W."/>
            <person name="Qin Z."/>
        </authorList>
    </citation>
    <scope>NUCLEOTIDE SEQUENCE</scope>
    <source>
        <strain evidence="4">HK1</strain>
        <plasmid evidence="4">pSHK1</plasmid>
    </source>
</reference>
<evidence type="ECO:0000256" key="1">
    <source>
        <dbReference type="ARBA" id="ARBA00002286"/>
    </source>
</evidence>
<keyword evidence="4" id="KW-0614">Plasmid</keyword>
<feature type="compositionally biased region" description="Low complexity" evidence="2">
    <location>
        <begin position="44"/>
        <end position="58"/>
    </location>
</feature>
<protein>
    <submittedName>
        <fullName evidence="4">Putative transposase</fullName>
    </submittedName>
</protein>
<proteinExistence type="predicted"/>
<feature type="compositionally biased region" description="Low complexity" evidence="2">
    <location>
        <begin position="351"/>
        <end position="371"/>
    </location>
</feature>
<comment type="function">
    <text evidence="1">Involved in the transposition of the insertion sequence.</text>
</comment>
<dbReference type="NCBIfam" id="NF033516">
    <property type="entry name" value="transpos_IS3"/>
    <property type="match status" value="1"/>
</dbReference>
<accession>B0LTX6</accession>
<dbReference type="PANTHER" id="PTHR46889">
    <property type="entry name" value="TRANSPOSASE INSF FOR INSERTION SEQUENCE IS3B-RELATED"/>
    <property type="match status" value="1"/>
</dbReference>
<dbReference type="Gene3D" id="3.30.420.10">
    <property type="entry name" value="Ribonuclease H-like superfamily/Ribonuclease H"/>
    <property type="match status" value="1"/>
</dbReference>
<feature type="region of interest" description="Disordered" evidence="2">
    <location>
        <begin position="1"/>
        <end position="88"/>
    </location>
</feature>
<evidence type="ECO:0000313" key="4">
    <source>
        <dbReference type="EMBL" id="ABY83602.1"/>
    </source>
</evidence>
<dbReference type="SUPFAM" id="SSF53098">
    <property type="entry name" value="Ribonuclease H-like"/>
    <property type="match status" value="1"/>
</dbReference>
<dbReference type="InterPro" id="IPR001584">
    <property type="entry name" value="Integrase_cat-core"/>
</dbReference>
<feature type="compositionally biased region" description="Basic and acidic residues" evidence="2">
    <location>
        <begin position="426"/>
        <end position="447"/>
    </location>
</feature>
<geneLocation type="plasmid" evidence="4">
    <name>pSHK1</name>
</geneLocation>
<dbReference type="Pfam" id="PF13276">
    <property type="entry name" value="HTH_21"/>
    <property type="match status" value="1"/>
</dbReference>
<dbReference type="EMBL" id="EU372836">
    <property type="protein sequence ID" value="ABY83602.1"/>
    <property type="molecule type" value="Genomic_DNA"/>
</dbReference>
<name>B0LTX6_9ACTN</name>
<dbReference type="InterPro" id="IPR050900">
    <property type="entry name" value="Transposase_IS3/IS150/IS904"/>
</dbReference>
<dbReference type="InterPro" id="IPR012337">
    <property type="entry name" value="RNaseH-like_sf"/>
</dbReference>
<feature type="compositionally biased region" description="Basic and acidic residues" evidence="2">
    <location>
        <begin position="63"/>
        <end position="80"/>
    </location>
</feature>
<feature type="domain" description="Integrase catalytic" evidence="3">
    <location>
        <begin position="220"/>
        <end position="340"/>
    </location>
</feature>
<dbReference type="InterPro" id="IPR048020">
    <property type="entry name" value="Transpos_IS3"/>
</dbReference>
<dbReference type="InterPro" id="IPR036397">
    <property type="entry name" value="RNaseH_sf"/>
</dbReference>
<feature type="compositionally biased region" description="Basic residues" evidence="2">
    <location>
        <begin position="501"/>
        <end position="517"/>
    </location>
</feature>
<gene>
    <name evidence="4" type="ORF">pSHK1.133</name>
</gene>
<dbReference type="GO" id="GO:0015074">
    <property type="term" value="P:DNA integration"/>
    <property type="evidence" value="ECO:0007669"/>
    <property type="project" value="InterPro"/>
</dbReference>
<evidence type="ECO:0000256" key="2">
    <source>
        <dbReference type="SAM" id="MobiDB-lite"/>
    </source>
</evidence>
<dbReference type="GO" id="GO:0003676">
    <property type="term" value="F:nucleic acid binding"/>
    <property type="evidence" value="ECO:0007669"/>
    <property type="project" value="InterPro"/>
</dbReference>
<feature type="region of interest" description="Disordered" evidence="2">
    <location>
        <begin position="336"/>
        <end position="403"/>
    </location>
</feature>
<feature type="compositionally biased region" description="Basic residues" evidence="2">
    <location>
        <begin position="475"/>
        <end position="487"/>
    </location>
</feature>
<organism evidence="4">
    <name type="scientific">Streptomyces sp. HK1</name>
    <dbReference type="NCBI Taxonomy" id="405041"/>
    <lineage>
        <taxon>Bacteria</taxon>
        <taxon>Bacillati</taxon>
        <taxon>Actinomycetota</taxon>
        <taxon>Actinomycetes</taxon>
        <taxon>Kitasatosporales</taxon>
        <taxon>Streptomycetaceae</taxon>
        <taxon>Streptomyces</taxon>
    </lineage>
</organism>
<evidence type="ECO:0000259" key="3">
    <source>
        <dbReference type="PROSITE" id="PS50994"/>
    </source>
</evidence>
<dbReference type="Pfam" id="PF00665">
    <property type="entry name" value="rve"/>
    <property type="match status" value="1"/>
</dbReference>